<sequence length="714" mass="83036">MSLVIVNLIGLKTLTILVITMMVNAAIVQNLESLHLQIESREHKSSLIDSIYQNLSLEDHDFVDSTLLNLTNFRGNRCESCHNKIKYAQYLLQKYPTKDHLISLTLYKYCLEQNKGKDSKCEFVDFFLFTAQREKAESDARNQAMAGLEGETSVNFFFNDFTEMVRNFNTSSKLSLDYYCHYKGKYCELPTTPPLETIFNLTSFWPEKTPEKKIEPKYNTTRESFNVLHLSDFHNQLRFQIGAEANCSQGLCCLPESYNQDLIPKGYNFTDVYQHAGANMSNVKLSFYPDAEFSPIDDTYFEGKYHDMPAFRGWNWAWEPATTFGNYQCDPPEVMLNHSLKHISLTFDNNKYEFSVFTGDIVDHDVAHCDPDTTRYAETRSYKIMRHFLHQQPVYPTLGNHDTFPYGQLAPERLNNKTFNESLYHWNDDLISDLWISNGWIDSSLKSFIRQHYSSYTTTTDRGLKIISLNSNCYYKKNLYAYINMEAEPDLFGQWEFLINELIESENSNQRVWILAHIPAGDADALPIQSEIFAGIVKRFSPFTIAGIFYGHTHRDQVKVLYEDNAPVNMAWISQAITPLGPANPSWRYYRVEDESFNILESYNYYSPLNATWTNGGEEPIWSYGYSARDTYDPNHEWPALAPLNASFWDKFVVQKLKDRHNIQFNQRYTDLMFRENPYVPDCKNGSQVTDKCYQNNYCDAIGFKIDDFNECIS</sequence>
<evidence type="ECO:0000313" key="4">
    <source>
        <dbReference type="EMBL" id="KND99911.1"/>
    </source>
</evidence>
<feature type="domain" description="Calcineurin-like phosphoesterase" evidence="3">
    <location>
        <begin position="348"/>
        <end position="555"/>
    </location>
</feature>
<keyword evidence="1" id="KW-0378">Hydrolase</keyword>
<reference evidence="5" key="1">
    <citation type="journal article" date="2015" name="BMC Genomics">
        <title>Draft genome of a commonly misdiagnosed multidrug resistant pathogen Candida auris.</title>
        <authorList>
            <person name="Chatterjee S."/>
            <person name="Alampalli S.V."/>
            <person name="Nageshan R.K."/>
            <person name="Chettiar S.T."/>
            <person name="Joshi S."/>
            <person name="Tatu U.S."/>
        </authorList>
    </citation>
    <scope>NUCLEOTIDE SEQUENCE [LARGE SCALE GENOMIC DNA]</scope>
    <source>
        <strain evidence="5">6684</strain>
    </source>
</reference>
<dbReference type="VEuPathDB" id="FungiDB:CJJ07_003911"/>
<evidence type="ECO:0000256" key="1">
    <source>
        <dbReference type="ARBA" id="ARBA00022801"/>
    </source>
</evidence>
<dbReference type="Gene3D" id="3.60.21.10">
    <property type="match status" value="1"/>
</dbReference>
<organism evidence="4 5">
    <name type="scientific">Candidozyma auris</name>
    <name type="common">Yeast</name>
    <name type="synonym">Candida auris</name>
    <dbReference type="NCBI Taxonomy" id="498019"/>
    <lineage>
        <taxon>Eukaryota</taxon>
        <taxon>Fungi</taxon>
        <taxon>Dikarya</taxon>
        <taxon>Ascomycota</taxon>
        <taxon>Saccharomycotina</taxon>
        <taxon>Pichiomycetes</taxon>
        <taxon>Metschnikowiaceae</taxon>
        <taxon>Candidozyma</taxon>
    </lineage>
</organism>
<dbReference type="InterPro" id="IPR041805">
    <property type="entry name" value="ASMase/PPN1_MPP"/>
</dbReference>
<dbReference type="CDD" id="cd00842">
    <property type="entry name" value="MPP_ASMase"/>
    <property type="match status" value="1"/>
</dbReference>
<dbReference type="PANTHER" id="PTHR10340:SF27">
    <property type="entry name" value="ACL091CP"/>
    <property type="match status" value="1"/>
</dbReference>
<evidence type="ECO:0000256" key="2">
    <source>
        <dbReference type="ARBA" id="ARBA00023180"/>
    </source>
</evidence>
<evidence type="ECO:0000259" key="3">
    <source>
        <dbReference type="Pfam" id="PF00149"/>
    </source>
</evidence>
<protein>
    <recommendedName>
        <fullName evidence="3">Calcineurin-like phosphoesterase domain-containing protein</fullName>
    </recommendedName>
</protein>
<dbReference type="VEuPathDB" id="FungiDB:B9J08_000509"/>
<comment type="caution">
    <text evidence="4">The sequence shown here is derived from an EMBL/GenBank/DDBJ whole genome shotgun (WGS) entry which is preliminary data.</text>
</comment>
<dbReference type="GO" id="GO:0008081">
    <property type="term" value="F:phosphoric diester hydrolase activity"/>
    <property type="evidence" value="ECO:0007669"/>
    <property type="project" value="TreeGrafter"/>
</dbReference>
<dbReference type="EMBL" id="LGST01000021">
    <property type="protein sequence ID" value="KND99911.1"/>
    <property type="molecule type" value="Genomic_DNA"/>
</dbReference>
<dbReference type="SUPFAM" id="SSF56300">
    <property type="entry name" value="Metallo-dependent phosphatases"/>
    <property type="match status" value="1"/>
</dbReference>
<evidence type="ECO:0000313" key="5">
    <source>
        <dbReference type="Proteomes" id="UP000037122"/>
    </source>
</evidence>
<dbReference type="VEuPathDB" id="FungiDB:CJI96_0003583"/>
<dbReference type="VEuPathDB" id="FungiDB:CJJ09_002476"/>
<dbReference type="AlphaFoldDB" id="A0A0L0P0K2"/>
<dbReference type="InterPro" id="IPR029052">
    <property type="entry name" value="Metallo-depent_PP-like"/>
</dbReference>
<dbReference type="VEuPathDB" id="FungiDB:QG37_03339"/>
<accession>A0A0L0P0K2</accession>
<proteinExistence type="predicted"/>
<dbReference type="Proteomes" id="UP000037122">
    <property type="component" value="Unassembled WGS sequence"/>
</dbReference>
<dbReference type="InterPro" id="IPR004843">
    <property type="entry name" value="Calcineurin-like_PHP"/>
</dbReference>
<keyword evidence="2" id="KW-0325">Glycoprotein</keyword>
<gene>
    <name evidence="4" type="ORF">QG37_03339</name>
</gene>
<dbReference type="PANTHER" id="PTHR10340">
    <property type="entry name" value="SPHINGOMYELIN PHOSPHODIESTERASE"/>
    <property type="match status" value="1"/>
</dbReference>
<name>A0A0L0P0K2_CANAR</name>
<dbReference type="Pfam" id="PF00149">
    <property type="entry name" value="Metallophos"/>
    <property type="match status" value="1"/>
</dbReference>
<dbReference type="VEuPathDB" id="FungiDB:CJI97_000510"/>